<protein>
    <submittedName>
        <fullName evidence="1">Transposase, Ptta/En/Spm, plant</fullName>
    </submittedName>
</protein>
<dbReference type="Gramene" id="mRNA:HanXRQr2_Chr07g0279361">
    <property type="protein sequence ID" value="mRNA:HanXRQr2_Chr07g0279361"/>
    <property type="gene ID" value="HanXRQr2_Chr07g0279361"/>
</dbReference>
<dbReference type="EMBL" id="MNCJ02000322">
    <property type="protein sequence ID" value="KAF5797328.1"/>
    <property type="molecule type" value="Genomic_DNA"/>
</dbReference>
<dbReference type="Proteomes" id="UP000215914">
    <property type="component" value="Unassembled WGS sequence"/>
</dbReference>
<organism evidence="1 2">
    <name type="scientific">Helianthus annuus</name>
    <name type="common">Common sunflower</name>
    <dbReference type="NCBI Taxonomy" id="4232"/>
    <lineage>
        <taxon>Eukaryota</taxon>
        <taxon>Viridiplantae</taxon>
        <taxon>Streptophyta</taxon>
        <taxon>Embryophyta</taxon>
        <taxon>Tracheophyta</taxon>
        <taxon>Spermatophyta</taxon>
        <taxon>Magnoliopsida</taxon>
        <taxon>eudicotyledons</taxon>
        <taxon>Gunneridae</taxon>
        <taxon>Pentapetalae</taxon>
        <taxon>asterids</taxon>
        <taxon>campanulids</taxon>
        <taxon>Asterales</taxon>
        <taxon>Asteraceae</taxon>
        <taxon>Asteroideae</taxon>
        <taxon>Heliantheae alliance</taxon>
        <taxon>Heliantheae</taxon>
        <taxon>Helianthus</taxon>
    </lineage>
</organism>
<dbReference type="Pfam" id="PF03004">
    <property type="entry name" value="Transposase_24"/>
    <property type="match status" value="1"/>
</dbReference>
<evidence type="ECO:0000313" key="1">
    <source>
        <dbReference type="EMBL" id="KAF5797328.1"/>
    </source>
</evidence>
<sequence>MYYQWEDKNHAQIHRCWEKCIAGKFPTLLRNVRNEAKAKAKEQGKNVGDDMTDVIDFKPTWIRSEIWKQMLDHWNTPKWKAKSLRNKDIRSRATGGKHTLGSQSYVTLKRKAKRKLGRELTVREAWKQAHCRKGSRPLDKDLSCSSSLLLDVDSAGDAQEENLV</sequence>
<dbReference type="AlphaFoldDB" id="A0A9K3II60"/>
<reference evidence="1" key="1">
    <citation type="journal article" date="2017" name="Nature">
        <title>The sunflower genome provides insights into oil metabolism, flowering and Asterid evolution.</title>
        <authorList>
            <person name="Badouin H."/>
            <person name="Gouzy J."/>
            <person name="Grassa C.J."/>
            <person name="Murat F."/>
            <person name="Staton S.E."/>
            <person name="Cottret L."/>
            <person name="Lelandais-Briere C."/>
            <person name="Owens G.L."/>
            <person name="Carrere S."/>
            <person name="Mayjonade B."/>
            <person name="Legrand L."/>
            <person name="Gill N."/>
            <person name="Kane N.C."/>
            <person name="Bowers J.E."/>
            <person name="Hubner S."/>
            <person name="Bellec A."/>
            <person name="Berard A."/>
            <person name="Berges H."/>
            <person name="Blanchet N."/>
            <person name="Boniface M.C."/>
            <person name="Brunel D."/>
            <person name="Catrice O."/>
            <person name="Chaidir N."/>
            <person name="Claudel C."/>
            <person name="Donnadieu C."/>
            <person name="Faraut T."/>
            <person name="Fievet G."/>
            <person name="Helmstetter N."/>
            <person name="King M."/>
            <person name="Knapp S.J."/>
            <person name="Lai Z."/>
            <person name="Le Paslier M.C."/>
            <person name="Lippi Y."/>
            <person name="Lorenzon L."/>
            <person name="Mandel J.R."/>
            <person name="Marage G."/>
            <person name="Marchand G."/>
            <person name="Marquand E."/>
            <person name="Bret-Mestries E."/>
            <person name="Morien E."/>
            <person name="Nambeesan S."/>
            <person name="Nguyen T."/>
            <person name="Pegot-Espagnet P."/>
            <person name="Pouilly N."/>
            <person name="Raftis F."/>
            <person name="Sallet E."/>
            <person name="Schiex T."/>
            <person name="Thomas J."/>
            <person name="Vandecasteele C."/>
            <person name="Vares D."/>
            <person name="Vear F."/>
            <person name="Vautrin S."/>
            <person name="Crespi M."/>
            <person name="Mangin B."/>
            <person name="Burke J.M."/>
            <person name="Salse J."/>
            <person name="Munos S."/>
            <person name="Vincourt P."/>
            <person name="Rieseberg L.H."/>
            <person name="Langlade N.B."/>
        </authorList>
    </citation>
    <scope>NUCLEOTIDE SEQUENCE</scope>
    <source>
        <tissue evidence="1">Leaves</tissue>
    </source>
</reference>
<evidence type="ECO:0000313" key="2">
    <source>
        <dbReference type="Proteomes" id="UP000215914"/>
    </source>
</evidence>
<accession>A0A9K3II60</accession>
<keyword evidence="2" id="KW-1185">Reference proteome</keyword>
<dbReference type="InterPro" id="IPR004252">
    <property type="entry name" value="Probable_transposase_24"/>
</dbReference>
<name>A0A9K3II60_HELAN</name>
<comment type="caution">
    <text evidence="1">The sequence shown here is derived from an EMBL/GenBank/DDBJ whole genome shotgun (WGS) entry which is preliminary data.</text>
</comment>
<proteinExistence type="predicted"/>
<reference evidence="1" key="2">
    <citation type="submission" date="2020-06" db="EMBL/GenBank/DDBJ databases">
        <title>Helianthus annuus Genome sequencing and assembly Release 2.</title>
        <authorList>
            <person name="Gouzy J."/>
            <person name="Langlade N."/>
            <person name="Munos S."/>
        </authorList>
    </citation>
    <scope>NUCLEOTIDE SEQUENCE</scope>
    <source>
        <tissue evidence="1">Leaves</tissue>
    </source>
</reference>
<gene>
    <name evidence="1" type="ORF">HanXRQr2_Chr07g0279361</name>
</gene>